<feature type="region of interest" description="Disordered" evidence="1">
    <location>
        <begin position="304"/>
        <end position="335"/>
    </location>
</feature>
<dbReference type="InterPro" id="IPR039568">
    <property type="entry name" value="Peptidase_MA-like_dom"/>
</dbReference>
<evidence type="ECO:0000256" key="1">
    <source>
        <dbReference type="SAM" id="MobiDB-lite"/>
    </source>
</evidence>
<feature type="domain" description="Peptidase MA-like" evidence="4">
    <location>
        <begin position="97"/>
        <end position="258"/>
    </location>
</feature>
<proteinExistence type="predicted"/>
<dbReference type="RefSeq" id="WP_405276747.1">
    <property type="nucleotide sequence ID" value="NZ_CP144380.1"/>
</dbReference>
<keyword evidence="2" id="KW-1133">Transmembrane helix</keyword>
<feature type="chain" id="PRO_5046238147" evidence="3">
    <location>
        <begin position="26"/>
        <end position="335"/>
    </location>
</feature>
<evidence type="ECO:0000256" key="2">
    <source>
        <dbReference type="SAM" id="Phobius"/>
    </source>
</evidence>
<keyword evidence="2" id="KW-0812">Transmembrane</keyword>
<accession>A0ABU9EBN6</accession>
<organism evidence="5 6">
    <name type="scientific">Gaopeijia maritima</name>
    <dbReference type="NCBI Taxonomy" id="3119007"/>
    <lineage>
        <taxon>Bacteria</taxon>
        <taxon>Pseudomonadati</taxon>
        <taxon>Gemmatimonadota</taxon>
        <taxon>Longimicrobiia</taxon>
        <taxon>Gaopeijiales</taxon>
        <taxon>Gaopeijiaceae</taxon>
        <taxon>Gaopeijia</taxon>
    </lineage>
</organism>
<evidence type="ECO:0000313" key="5">
    <source>
        <dbReference type="EMBL" id="MEK9502089.1"/>
    </source>
</evidence>
<keyword evidence="2" id="KW-0472">Membrane</keyword>
<protein>
    <submittedName>
        <fullName evidence="5">Peptidase MA family metallohydrolase</fullName>
    </submittedName>
</protein>
<feature type="transmembrane region" description="Helical" evidence="2">
    <location>
        <begin position="261"/>
        <end position="285"/>
    </location>
</feature>
<evidence type="ECO:0000313" key="6">
    <source>
        <dbReference type="Proteomes" id="UP001484239"/>
    </source>
</evidence>
<evidence type="ECO:0000256" key="3">
    <source>
        <dbReference type="SAM" id="SignalP"/>
    </source>
</evidence>
<feature type="signal peptide" evidence="3">
    <location>
        <begin position="1"/>
        <end position="25"/>
    </location>
</feature>
<dbReference type="Pfam" id="PF13485">
    <property type="entry name" value="Peptidase_MA_2"/>
    <property type="match status" value="1"/>
</dbReference>
<dbReference type="Proteomes" id="UP001484239">
    <property type="component" value="Unassembled WGS sequence"/>
</dbReference>
<sequence length="335" mass="37075">MPPPRTFRRVAVLVALLGLAPGQGAAQRDIDFVPGRVQGDGFVVRFAPGDSLRAEAVAEALLSQPALPVLPPDVPRGVTVVLAPDEAGFRRASGGRPPDWSAGVAIPAFNRIVLPPFRSDRAWGNDAFRTLRHEWAHLALRQAVPGVRVPRWFDEGFAQWASGWNREELWRLRLRVALGRTPPLDSLTFRFPLERAAARDAYLLSATTVEYLVEASGEEALGVFLQRWRETGRFDDALRIVYGVGTPQLEEDWREWLEDRYGWVSVLTSSSIGWGLLGLVVVLLVRIRRSRDRERLARLRATEPPAAPAWWDGDADEPGGGSSGYDPPNTPPAQS</sequence>
<gene>
    <name evidence="5" type="ORF">WI372_13940</name>
</gene>
<evidence type="ECO:0000259" key="4">
    <source>
        <dbReference type="Pfam" id="PF13485"/>
    </source>
</evidence>
<keyword evidence="3" id="KW-0732">Signal</keyword>
<comment type="caution">
    <text evidence="5">The sequence shown here is derived from an EMBL/GenBank/DDBJ whole genome shotgun (WGS) entry which is preliminary data.</text>
</comment>
<name>A0ABU9EBN6_9BACT</name>
<dbReference type="EMBL" id="JBBHLI010000009">
    <property type="protein sequence ID" value="MEK9502089.1"/>
    <property type="molecule type" value="Genomic_DNA"/>
</dbReference>
<reference evidence="5 6" key="1">
    <citation type="submission" date="2024-02" db="EMBL/GenBank/DDBJ databases">
        <title>A novel Gemmatimonadota bacterium.</title>
        <authorList>
            <person name="Du Z.-J."/>
            <person name="Ye Y.-Q."/>
        </authorList>
    </citation>
    <scope>NUCLEOTIDE SEQUENCE [LARGE SCALE GENOMIC DNA]</scope>
    <source>
        <strain evidence="5 6">DH-20</strain>
    </source>
</reference>
<keyword evidence="6" id="KW-1185">Reference proteome</keyword>